<proteinExistence type="predicted"/>
<protein>
    <submittedName>
        <fullName evidence="2">Uncharacterized protein</fullName>
    </submittedName>
</protein>
<keyword evidence="1" id="KW-0812">Transmembrane</keyword>
<gene>
    <name evidence="2" type="ORF">EGW08_001042</name>
</gene>
<comment type="caution">
    <text evidence="2">The sequence shown here is derived from an EMBL/GenBank/DDBJ whole genome shotgun (WGS) entry which is preliminary data.</text>
</comment>
<dbReference type="EMBL" id="RQTK01000016">
    <property type="protein sequence ID" value="RUS91236.1"/>
    <property type="molecule type" value="Genomic_DNA"/>
</dbReference>
<feature type="transmembrane region" description="Helical" evidence="1">
    <location>
        <begin position="57"/>
        <end position="75"/>
    </location>
</feature>
<evidence type="ECO:0000256" key="1">
    <source>
        <dbReference type="SAM" id="Phobius"/>
    </source>
</evidence>
<name>A0A433UBR3_ELYCH</name>
<dbReference type="AlphaFoldDB" id="A0A433UBR3"/>
<dbReference type="OrthoDB" id="6090660at2759"/>
<dbReference type="Proteomes" id="UP000271974">
    <property type="component" value="Unassembled WGS sequence"/>
</dbReference>
<keyword evidence="3" id="KW-1185">Reference proteome</keyword>
<feature type="transmembrane region" description="Helical" evidence="1">
    <location>
        <begin position="130"/>
        <end position="154"/>
    </location>
</feature>
<keyword evidence="1" id="KW-1133">Transmembrane helix</keyword>
<feature type="transmembrane region" description="Helical" evidence="1">
    <location>
        <begin position="87"/>
        <end position="109"/>
    </location>
</feature>
<keyword evidence="1" id="KW-0472">Membrane</keyword>
<accession>A0A433UBR3</accession>
<organism evidence="2 3">
    <name type="scientific">Elysia chlorotica</name>
    <name type="common">Eastern emerald elysia</name>
    <name type="synonym">Sea slug</name>
    <dbReference type="NCBI Taxonomy" id="188477"/>
    <lineage>
        <taxon>Eukaryota</taxon>
        <taxon>Metazoa</taxon>
        <taxon>Spiralia</taxon>
        <taxon>Lophotrochozoa</taxon>
        <taxon>Mollusca</taxon>
        <taxon>Gastropoda</taxon>
        <taxon>Heterobranchia</taxon>
        <taxon>Euthyneura</taxon>
        <taxon>Panpulmonata</taxon>
        <taxon>Sacoglossa</taxon>
        <taxon>Placobranchoidea</taxon>
        <taxon>Plakobranchidae</taxon>
        <taxon>Elysia</taxon>
    </lineage>
</organism>
<evidence type="ECO:0000313" key="2">
    <source>
        <dbReference type="EMBL" id="RUS91236.1"/>
    </source>
</evidence>
<reference evidence="2 3" key="1">
    <citation type="submission" date="2019-01" db="EMBL/GenBank/DDBJ databases">
        <title>A draft genome assembly of the solar-powered sea slug Elysia chlorotica.</title>
        <authorList>
            <person name="Cai H."/>
            <person name="Li Q."/>
            <person name="Fang X."/>
            <person name="Li J."/>
            <person name="Curtis N.E."/>
            <person name="Altenburger A."/>
            <person name="Shibata T."/>
            <person name="Feng M."/>
            <person name="Maeda T."/>
            <person name="Schwartz J.A."/>
            <person name="Shigenobu S."/>
            <person name="Lundholm N."/>
            <person name="Nishiyama T."/>
            <person name="Yang H."/>
            <person name="Hasebe M."/>
            <person name="Li S."/>
            <person name="Pierce S.K."/>
            <person name="Wang J."/>
        </authorList>
    </citation>
    <scope>NUCLEOTIDE SEQUENCE [LARGE SCALE GENOMIC DNA]</scope>
    <source>
        <strain evidence="2">EC2010</strain>
        <tissue evidence="2">Whole organism of an adult</tissue>
    </source>
</reference>
<sequence length="162" mass="17915">MSTPGYPAYYYGDSQTGSMYNLNEGGGGGMKRYASKSSIAGHSLAGSRSLLYGSRRSLYSTYTMSGMSYVLPVVANQPDPWRRPADNWPIAFLSIFINPLFGIFALLLAEQSKIYYSKCQYLKASQYGSYAKGTAAGGLYCTFIVLVWVISAVVNEKMRYNY</sequence>
<evidence type="ECO:0000313" key="3">
    <source>
        <dbReference type="Proteomes" id="UP000271974"/>
    </source>
</evidence>